<gene>
    <name evidence="1" type="ORF">JR316_0012678</name>
</gene>
<dbReference type="EMBL" id="JAFIQS020000012">
    <property type="protein sequence ID" value="KAH9475562.1"/>
    <property type="molecule type" value="Genomic_DNA"/>
</dbReference>
<sequence length="750" mass="79331">MSIMEKSYCGPVDTQSILAFVPHLPASAPGATCESAKSRAQSVFTRLLLVVTFCFATCIHGYQILLNYGYNATFGYEVPEAYTIVSSSSDATNILADTVLYSEITADSLSLNNTVVIYNNEQRTYSLVDASYPDSGRYKIRLVESSPRRGLLAESIAFFPPGVGMQSSSASTSSPISTTSFGAITISATAVTSSLFSNYSSSYSPSKSTLPSVAASSFNPISTAGQSSGSVGGPPLAAIIGGVLGALLTLILSLLIYLCRRKRIKFQRLKRQDSLSGNPTAMYSHPSSSAFFKSYSSQSRSHQISTESPSDPFSGGVLYSSRDDSGSALASSSTSTNPAILEELNSLRAKIKDLERLQQSMPEAPTDVITLIPLSFSDHPASMARQSQSLPTTNIPFFLLAFACKSTRALFLPNENEKIPPKLGKYDLDSPNFKRQFSSSSSSSSSFQSAFFPSDDPFTFFPTGSISIDFFPTTSASSSQTFFPFTSPTSFPFQESTTSPFFDDFSSTSSASSIETTSFSFSSSSMSFETSAASPTDTQMSVATSSGSKSPVIPIIIGTVTGCLIAISIVLCLIFLRKRRRRRLKEAEQLKVEKAFGAEGGFHLLVDVSGSDPTGINPYTAPPTTRPVVYPDEKSPSSDGLLSVPSGSTINTQSLAGTSSGSVSSAPVSPITEYTTPTSALNQQALLEQLNLLRAQIQHVEALAGISASGPSCQASSTGTQDSSEPPPEYDANLGDASTQRAGGKGAALP</sequence>
<reference evidence="1" key="1">
    <citation type="submission" date="2021-10" db="EMBL/GenBank/DDBJ databases">
        <title>Psilocybe cubensis genome.</title>
        <authorList>
            <person name="Mckernan K.J."/>
            <person name="Crawford S."/>
            <person name="Trippe A."/>
            <person name="Kane L.T."/>
            <person name="Mclaughlin S."/>
        </authorList>
    </citation>
    <scope>NUCLEOTIDE SEQUENCE</scope>
    <source>
        <strain evidence="1">MGC-MH-2018</strain>
    </source>
</reference>
<name>A0ACB8GJI4_PSICU</name>
<evidence type="ECO:0000313" key="1">
    <source>
        <dbReference type="EMBL" id="KAH9475562.1"/>
    </source>
</evidence>
<evidence type="ECO:0000313" key="2">
    <source>
        <dbReference type="Proteomes" id="UP000664032"/>
    </source>
</evidence>
<dbReference type="Proteomes" id="UP000664032">
    <property type="component" value="Unassembled WGS sequence"/>
</dbReference>
<accession>A0ACB8GJI4</accession>
<protein>
    <submittedName>
        <fullName evidence="1">Uncharacterized protein</fullName>
    </submittedName>
</protein>
<proteinExistence type="predicted"/>
<comment type="caution">
    <text evidence="1">The sequence shown here is derived from an EMBL/GenBank/DDBJ whole genome shotgun (WGS) entry which is preliminary data.</text>
</comment>
<organism evidence="1 2">
    <name type="scientific">Psilocybe cubensis</name>
    <name type="common">Psychedelic mushroom</name>
    <name type="synonym">Stropharia cubensis</name>
    <dbReference type="NCBI Taxonomy" id="181762"/>
    <lineage>
        <taxon>Eukaryota</taxon>
        <taxon>Fungi</taxon>
        <taxon>Dikarya</taxon>
        <taxon>Basidiomycota</taxon>
        <taxon>Agaricomycotina</taxon>
        <taxon>Agaricomycetes</taxon>
        <taxon>Agaricomycetidae</taxon>
        <taxon>Agaricales</taxon>
        <taxon>Agaricineae</taxon>
        <taxon>Strophariaceae</taxon>
        <taxon>Psilocybe</taxon>
    </lineage>
</organism>
<keyword evidence="2" id="KW-1185">Reference proteome</keyword>